<comment type="similarity">
    <text evidence="2">Belongs to the ElaB/YgaM/YqjD family.</text>
</comment>
<protein>
    <recommendedName>
        <fullName evidence="13">DUF883 domain-containing protein</fullName>
    </recommendedName>
</protein>
<dbReference type="GO" id="GO:0005886">
    <property type="term" value="C:plasma membrane"/>
    <property type="evidence" value="ECO:0007669"/>
    <property type="project" value="UniProtKB-SubCell"/>
</dbReference>
<dbReference type="Pfam" id="PF19029">
    <property type="entry name" value="DUF883_C"/>
    <property type="match status" value="1"/>
</dbReference>
<evidence type="ECO:0000256" key="4">
    <source>
        <dbReference type="ARBA" id="ARBA00022519"/>
    </source>
</evidence>
<feature type="domain" description="DUF883" evidence="10">
    <location>
        <begin position="73"/>
        <end position="102"/>
    </location>
</feature>
<evidence type="ECO:0000313" key="12">
    <source>
        <dbReference type="Proteomes" id="UP000185770"/>
    </source>
</evidence>
<comment type="subcellular location">
    <subcellularLocation>
        <location evidence="1">Cell inner membrane</location>
        <topology evidence="1">Single-pass membrane protein</topology>
    </subcellularLocation>
</comment>
<feature type="transmembrane region" description="Helical" evidence="8">
    <location>
        <begin position="82"/>
        <end position="100"/>
    </location>
</feature>
<proteinExistence type="inferred from homology"/>
<keyword evidence="6 8" id="KW-1133">Transmembrane helix</keyword>
<reference evidence="11 12" key="1">
    <citation type="submission" date="2016-09" db="EMBL/GenBank/DDBJ databases">
        <title>Serratia marcescens MSU-97 and epiphytic antimycotic-producing bacteria.</title>
        <authorList>
            <person name="Matilla M.A."/>
        </authorList>
    </citation>
    <scope>NUCLEOTIDE SEQUENCE [LARGE SCALE GENOMIC DNA]</scope>
    <source>
        <strain evidence="11 12">MSU-97</strain>
    </source>
</reference>
<evidence type="ECO:0000256" key="1">
    <source>
        <dbReference type="ARBA" id="ARBA00004377"/>
    </source>
</evidence>
<dbReference type="PANTHER" id="PTHR35893:SF3">
    <property type="entry name" value="INNER MEMBRANE PROTEIN"/>
    <property type="match status" value="1"/>
</dbReference>
<dbReference type="InterPro" id="IPR043604">
    <property type="entry name" value="DUF883_N"/>
</dbReference>
<evidence type="ECO:0000256" key="3">
    <source>
        <dbReference type="ARBA" id="ARBA00022475"/>
    </source>
</evidence>
<keyword evidence="5 8" id="KW-0812">Transmembrane</keyword>
<evidence type="ECO:0000256" key="2">
    <source>
        <dbReference type="ARBA" id="ARBA00010423"/>
    </source>
</evidence>
<organism evidence="11 12">
    <name type="scientific">Serratia marcescens</name>
    <dbReference type="NCBI Taxonomy" id="615"/>
    <lineage>
        <taxon>Bacteria</taxon>
        <taxon>Pseudomonadati</taxon>
        <taxon>Pseudomonadota</taxon>
        <taxon>Gammaproteobacteria</taxon>
        <taxon>Enterobacterales</taxon>
        <taxon>Yersiniaceae</taxon>
        <taxon>Serratia</taxon>
    </lineage>
</organism>
<dbReference type="Pfam" id="PF05957">
    <property type="entry name" value="DUF883"/>
    <property type="match status" value="1"/>
</dbReference>
<dbReference type="EMBL" id="MJAO01000017">
    <property type="protein sequence ID" value="OKB65572.1"/>
    <property type="molecule type" value="Genomic_DNA"/>
</dbReference>
<evidence type="ECO:0008006" key="13">
    <source>
        <dbReference type="Google" id="ProtNLM"/>
    </source>
</evidence>
<name>A0A1Q4NXF7_SERMA</name>
<evidence type="ECO:0000256" key="6">
    <source>
        <dbReference type="ARBA" id="ARBA00022989"/>
    </source>
</evidence>
<dbReference type="PANTHER" id="PTHR35893">
    <property type="entry name" value="INNER MEMBRANE PROTEIN-RELATED"/>
    <property type="match status" value="1"/>
</dbReference>
<dbReference type="RefSeq" id="WP_073533119.1">
    <property type="nucleotide sequence ID" value="NZ_MJAO01000017.1"/>
</dbReference>
<evidence type="ECO:0000259" key="9">
    <source>
        <dbReference type="Pfam" id="PF05957"/>
    </source>
</evidence>
<evidence type="ECO:0000313" key="11">
    <source>
        <dbReference type="EMBL" id="OKB65572.1"/>
    </source>
</evidence>
<dbReference type="GO" id="GO:0043022">
    <property type="term" value="F:ribosome binding"/>
    <property type="evidence" value="ECO:0007669"/>
    <property type="project" value="InterPro"/>
</dbReference>
<gene>
    <name evidence="11" type="ORF">BHU62_17035</name>
</gene>
<comment type="caution">
    <text evidence="11">The sequence shown here is derived from an EMBL/GenBank/DDBJ whole genome shotgun (WGS) entry which is preliminary data.</text>
</comment>
<dbReference type="OrthoDB" id="6522731at2"/>
<keyword evidence="4" id="KW-0997">Cell inner membrane</keyword>
<dbReference type="InterPro" id="IPR043605">
    <property type="entry name" value="DUF883_C"/>
</dbReference>
<evidence type="ECO:0000256" key="5">
    <source>
        <dbReference type="ARBA" id="ARBA00022692"/>
    </source>
</evidence>
<dbReference type="InterPro" id="IPR010279">
    <property type="entry name" value="YqjD/ElaB"/>
</dbReference>
<sequence>MFKKAERTERDIDQDVTLLADTLDEVLRESGDKTQEELKALHSKAKGVLRDARARFNGSTSLTQHARDAVDHADSYVRDKPWQGVGIGAAVGIVLGVLLARR</sequence>
<evidence type="ECO:0000259" key="10">
    <source>
        <dbReference type="Pfam" id="PF19029"/>
    </source>
</evidence>
<dbReference type="Proteomes" id="UP000185770">
    <property type="component" value="Unassembled WGS sequence"/>
</dbReference>
<evidence type="ECO:0000256" key="8">
    <source>
        <dbReference type="SAM" id="Phobius"/>
    </source>
</evidence>
<keyword evidence="3" id="KW-1003">Cell membrane</keyword>
<accession>A0A1Q4NXF7</accession>
<feature type="domain" description="DUF883" evidence="9">
    <location>
        <begin position="12"/>
        <end position="56"/>
    </location>
</feature>
<keyword evidence="7 8" id="KW-0472">Membrane</keyword>
<dbReference type="AlphaFoldDB" id="A0A1Q4NXF7"/>
<evidence type="ECO:0000256" key="7">
    <source>
        <dbReference type="ARBA" id="ARBA00023136"/>
    </source>
</evidence>